<dbReference type="Gene3D" id="3.60.15.10">
    <property type="entry name" value="Ribonuclease Z/Hydroxyacylglutathione hydrolase-like"/>
    <property type="match status" value="1"/>
</dbReference>
<dbReference type="SMART" id="SM00849">
    <property type="entry name" value="Lactamase_B"/>
    <property type="match status" value="1"/>
</dbReference>
<dbReference type="AlphaFoldDB" id="A0A0J8GWM5"/>
<dbReference type="GO" id="GO:0050313">
    <property type="term" value="F:sulfur dioxygenase activity"/>
    <property type="evidence" value="ECO:0007669"/>
    <property type="project" value="InterPro"/>
</dbReference>
<dbReference type="GO" id="GO:0046872">
    <property type="term" value="F:metal ion binding"/>
    <property type="evidence" value="ECO:0007669"/>
    <property type="project" value="UniProtKB-KW"/>
</dbReference>
<dbReference type="OrthoDB" id="9784009at2"/>
<evidence type="ECO:0000256" key="1">
    <source>
        <dbReference type="ARBA" id="ARBA00022723"/>
    </source>
</evidence>
<dbReference type="Proteomes" id="UP000037600">
    <property type="component" value="Unassembled WGS sequence"/>
</dbReference>
<dbReference type="GO" id="GO:0006749">
    <property type="term" value="P:glutathione metabolic process"/>
    <property type="evidence" value="ECO:0007669"/>
    <property type="project" value="InterPro"/>
</dbReference>
<organism evidence="3 4">
    <name type="scientific">Catenovulum maritimum</name>
    <dbReference type="NCBI Taxonomy" id="1513271"/>
    <lineage>
        <taxon>Bacteria</taxon>
        <taxon>Pseudomonadati</taxon>
        <taxon>Pseudomonadota</taxon>
        <taxon>Gammaproteobacteria</taxon>
        <taxon>Alteromonadales</taxon>
        <taxon>Alteromonadaceae</taxon>
        <taxon>Catenovulum</taxon>
    </lineage>
</organism>
<comment type="caution">
    <text evidence="3">The sequence shown here is derived from an EMBL/GenBank/DDBJ whole genome shotgun (WGS) entry which is preliminary data.</text>
</comment>
<protein>
    <submittedName>
        <fullName evidence="3">Beta-lactamase</fullName>
    </submittedName>
</protein>
<accession>A0A0J8GWM5</accession>
<dbReference type="RefSeq" id="WP_048691555.1">
    <property type="nucleotide sequence ID" value="NZ_KQ130487.1"/>
</dbReference>
<feature type="domain" description="Metallo-beta-lactamase" evidence="2">
    <location>
        <begin position="13"/>
        <end position="204"/>
    </location>
</feature>
<dbReference type="PATRIC" id="fig|1513271.3.peg.1702"/>
<dbReference type="STRING" id="1513271.XM47_08350"/>
<evidence type="ECO:0000313" key="3">
    <source>
        <dbReference type="EMBL" id="KMT65694.1"/>
    </source>
</evidence>
<keyword evidence="1" id="KW-0479">Metal-binding</keyword>
<dbReference type="GO" id="GO:0070813">
    <property type="term" value="P:hydrogen sulfide metabolic process"/>
    <property type="evidence" value="ECO:0007669"/>
    <property type="project" value="TreeGrafter"/>
</dbReference>
<reference evidence="3 4" key="1">
    <citation type="submission" date="2015-04" db="EMBL/GenBank/DDBJ databases">
        <title>Draft Genome Sequence of the Novel Agar-Digesting Marine Bacterium Q1.</title>
        <authorList>
            <person name="Li Y."/>
            <person name="Li D."/>
            <person name="Chen G."/>
            <person name="Du Z."/>
        </authorList>
    </citation>
    <scope>NUCLEOTIDE SEQUENCE [LARGE SCALE GENOMIC DNA]</scope>
    <source>
        <strain evidence="3 4">Q1</strain>
    </source>
</reference>
<evidence type="ECO:0000313" key="4">
    <source>
        <dbReference type="Proteomes" id="UP000037600"/>
    </source>
</evidence>
<gene>
    <name evidence="3" type="ORF">XM47_08350</name>
</gene>
<dbReference type="InterPro" id="IPR044528">
    <property type="entry name" value="POD-like_MBL-fold"/>
</dbReference>
<dbReference type="SUPFAM" id="SSF56281">
    <property type="entry name" value="Metallo-hydrolase/oxidoreductase"/>
    <property type="match status" value="1"/>
</dbReference>
<sequence>MFKIEAFFHKSSATISYLVYDSNSLDAIVIDSVLDFDLASGVISTEFADRQIEFINQLGLKVGWILETHAHADHLSSAYYLKSQVGGKTAIGEGIKKVQQTFKTKFNISDHELVADGSAFDHLLRDQENFQFGSTTCTVIATPGHTSDSLSYKIGNNVFVGDTLFLPDVGSARCDFPGGNAQTLYDSVHKLYQLPDDTVLWMCHDYPESNRKVSFSTTVKESKERNIHLPLENSLENFVQLRKTRDKSLAVPKLLYPAIQVNIRAGRFPLAEENQETYLKIPITLDKFTDRGRNND</sequence>
<dbReference type="Pfam" id="PF00753">
    <property type="entry name" value="Lactamase_B"/>
    <property type="match status" value="1"/>
</dbReference>
<proteinExistence type="predicted"/>
<name>A0A0J8GWM5_9ALTE</name>
<keyword evidence="4" id="KW-1185">Reference proteome</keyword>
<evidence type="ECO:0000259" key="2">
    <source>
        <dbReference type="SMART" id="SM00849"/>
    </source>
</evidence>
<dbReference type="PANTHER" id="PTHR43084">
    <property type="entry name" value="PERSULFIDE DIOXYGENASE ETHE1"/>
    <property type="match status" value="1"/>
</dbReference>
<dbReference type="InterPro" id="IPR036866">
    <property type="entry name" value="RibonucZ/Hydroxyglut_hydro"/>
</dbReference>
<dbReference type="PANTHER" id="PTHR43084:SF1">
    <property type="entry name" value="PERSULFIDE DIOXYGENASE ETHE1, MITOCHONDRIAL"/>
    <property type="match status" value="1"/>
</dbReference>
<dbReference type="CDD" id="cd07724">
    <property type="entry name" value="POD-like_MBL-fold"/>
    <property type="match status" value="1"/>
</dbReference>
<dbReference type="EMBL" id="LAZL01000010">
    <property type="protein sequence ID" value="KMT65694.1"/>
    <property type="molecule type" value="Genomic_DNA"/>
</dbReference>
<dbReference type="InterPro" id="IPR051682">
    <property type="entry name" value="Mito_Persulfide_Diox"/>
</dbReference>
<dbReference type="InterPro" id="IPR001279">
    <property type="entry name" value="Metallo-B-lactamas"/>
</dbReference>